<feature type="compositionally biased region" description="Basic residues" evidence="1">
    <location>
        <begin position="65"/>
        <end position="75"/>
    </location>
</feature>
<feature type="region of interest" description="Disordered" evidence="1">
    <location>
        <begin position="53"/>
        <end position="75"/>
    </location>
</feature>
<reference evidence="3" key="1">
    <citation type="journal article" date="2014" name="Science">
        <title>Ancient hybridizations among the ancestral genomes of bread wheat.</title>
        <authorList>
            <consortium name="International Wheat Genome Sequencing Consortium,"/>
            <person name="Marcussen T."/>
            <person name="Sandve S.R."/>
            <person name="Heier L."/>
            <person name="Spannagl M."/>
            <person name="Pfeifer M."/>
            <person name="Jakobsen K.S."/>
            <person name="Wulff B.B."/>
            <person name="Steuernagel B."/>
            <person name="Mayer K.F."/>
            <person name="Olsen O.A."/>
        </authorList>
    </citation>
    <scope>NUCLEOTIDE SEQUENCE [LARGE SCALE GENOMIC DNA]</scope>
    <source>
        <strain evidence="3">cv. AL8/78</strain>
    </source>
</reference>
<dbReference type="Gramene" id="AET5Gv20955800.23">
    <property type="protein sequence ID" value="AET5Gv20955800.23"/>
    <property type="gene ID" value="AET5Gv20955800"/>
</dbReference>
<protein>
    <submittedName>
        <fullName evidence="2">Uncharacterized protein</fullName>
    </submittedName>
</protein>
<keyword evidence="3" id="KW-1185">Reference proteome</keyword>
<evidence type="ECO:0000256" key="1">
    <source>
        <dbReference type="SAM" id="MobiDB-lite"/>
    </source>
</evidence>
<dbReference type="EnsemblPlants" id="AET5Gv20955800.23">
    <property type="protein sequence ID" value="AET5Gv20955800.23"/>
    <property type="gene ID" value="AET5Gv20955800"/>
</dbReference>
<evidence type="ECO:0000313" key="2">
    <source>
        <dbReference type="EnsemblPlants" id="AET5Gv20955800.23"/>
    </source>
</evidence>
<feature type="region of interest" description="Disordered" evidence="1">
    <location>
        <begin position="1"/>
        <end position="30"/>
    </location>
</feature>
<name>A0A453LYH4_AEGTS</name>
<reference evidence="2" key="4">
    <citation type="submission" date="2019-03" db="UniProtKB">
        <authorList>
            <consortium name="EnsemblPlants"/>
        </authorList>
    </citation>
    <scope>IDENTIFICATION</scope>
</reference>
<feature type="compositionally biased region" description="Low complexity" evidence="1">
    <location>
        <begin position="21"/>
        <end position="30"/>
    </location>
</feature>
<evidence type="ECO:0000313" key="3">
    <source>
        <dbReference type="Proteomes" id="UP000015105"/>
    </source>
</evidence>
<dbReference type="Proteomes" id="UP000015105">
    <property type="component" value="Chromosome 5D"/>
</dbReference>
<sequence>MPRTSPEKPTETGWKMKRNPPSRSSLLLPSPRGSLQSLRIIFYLRFSRGKHRRELPRPIPGRARSAQRLHRSHMT</sequence>
<reference evidence="2" key="3">
    <citation type="journal article" date="2017" name="Nature">
        <title>Genome sequence of the progenitor of the wheat D genome Aegilops tauschii.</title>
        <authorList>
            <person name="Luo M.C."/>
            <person name="Gu Y.Q."/>
            <person name="Puiu D."/>
            <person name="Wang H."/>
            <person name="Twardziok S.O."/>
            <person name="Deal K.R."/>
            <person name="Huo N."/>
            <person name="Zhu T."/>
            <person name="Wang L."/>
            <person name="Wang Y."/>
            <person name="McGuire P.E."/>
            <person name="Liu S."/>
            <person name="Long H."/>
            <person name="Ramasamy R.K."/>
            <person name="Rodriguez J.C."/>
            <person name="Van S.L."/>
            <person name="Yuan L."/>
            <person name="Wang Z."/>
            <person name="Xia Z."/>
            <person name="Xiao L."/>
            <person name="Anderson O.D."/>
            <person name="Ouyang S."/>
            <person name="Liang Y."/>
            <person name="Zimin A.V."/>
            <person name="Pertea G."/>
            <person name="Qi P."/>
            <person name="Bennetzen J.L."/>
            <person name="Dai X."/>
            <person name="Dawson M.W."/>
            <person name="Muller H.G."/>
            <person name="Kugler K."/>
            <person name="Rivarola-Duarte L."/>
            <person name="Spannagl M."/>
            <person name="Mayer K.F.X."/>
            <person name="Lu F.H."/>
            <person name="Bevan M.W."/>
            <person name="Leroy P."/>
            <person name="Li P."/>
            <person name="You F.M."/>
            <person name="Sun Q."/>
            <person name="Liu Z."/>
            <person name="Lyons E."/>
            <person name="Wicker T."/>
            <person name="Salzberg S.L."/>
            <person name="Devos K.M."/>
            <person name="Dvorak J."/>
        </authorList>
    </citation>
    <scope>NUCLEOTIDE SEQUENCE [LARGE SCALE GENOMIC DNA]</scope>
    <source>
        <strain evidence="2">cv. AL8/78</strain>
    </source>
</reference>
<reference evidence="2" key="5">
    <citation type="journal article" date="2021" name="G3 (Bethesda)">
        <title>Aegilops tauschii genome assembly Aet v5.0 features greater sequence contiguity and improved annotation.</title>
        <authorList>
            <person name="Wang L."/>
            <person name="Zhu T."/>
            <person name="Rodriguez J.C."/>
            <person name="Deal K.R."/>
            <person name="Dubcovsky J."/>
            <person name="McGuire P.E."/>
            <person name="Lux T."/>
            <person name="Spannagl M."/>
            <person name="Mayer K.F.X."/>
            <person name="Baldrich P."/>
            <person name="Meyers B.C."/>
            <person name="Huo N."/>
            <person name="Gu Y.Q."/>
            <person name="Zhou H."/>
            <person name="Devos K.M."/>
            <person name="Bennetzen J.L."/>
            <person name="Unver T."/>
            <person name="Budak H."/>
            <person name="Gulick P.J."/>
            <person name="Galiba G."/>
            <person name="Kalapos B."/>
            <person name="Nelson D.R."/>
            <person name="Li P."/>
            <person name="You F.M."/>
            <person name="Luo M.C."/>
            <person name="Dvorak J."/>
        </authorList>
    </citation>
    <scope>NUCLEOTIDE SEQUENCE [LARGE SCALE GENOMIC DNA]</scope>
    <source>
        <strain evidence="2">cv. AL8/78</strain>
    </source>
</reference>
<proteinExistence type="predicted"/>
<reference evidence="3" key="2">
    <citation type="journal article" date="2017" name="Nat. Plants">
        <title>The Aegilops tauschii genome reveals multiple impacts of transposons.</title>
        <authorList>
            <person name="Zhao G."/>
            <person name="Zou C."/>
            <person name="Li K."/>
            <person name="Wang K."/>
            <person name="Li T."/>
            <person name="Gao L."/>
            <person name="Zhang X."/>
            <person name="Wang H."/>
            <person name="Yang Z."/>
            <person name="Liu X."/>
            <person name="Jiang W."/>
            <person name="Mao L."/>
            <person name="Kong X."/>
            <person name="Jiao Y."/>
            <person name="Jia J."/>
        </authorList>
    </citation>
    <scope>NUCLEOTIDE SEQUENCE [LARGE SCALE GENOMIC DNA]</scope>
    <source>
        <strain evidence="3">cv. AL8/78</strain>
    </source>
</reference>
<dbReference type="AlphaFoldDB" id="A0A453LYH4"/>
<accession>A0A453LYH4</accession>
<feature type="compositionally biased region" description="Basic and acidic residues" evidence="1">
    <location>
        <begin position="1"/>
        <end position="10"/>
    </location>
</feature>
<organism evidence="2 3">
    <name type="scientific">Aegilops tauschii subsp. strangulata</name>
    <name type="common">Goatgrass</name>
    <dbReference type="NCBI Taxonomy" id="200361"/>
    <lineage>
        <taxon>Eukaryota</taxon>
        <taxon>Viridiplantae</taxon>
        <taxon>Streptophyta</taxon>
        <taxon>Embryophyta</taxon>
        <taxon>Tracheophyta</taxon>
        <taxon>Spermatophyta</taxon>
        <taxon>Magnoliopsida</taxon>
        <taxon>Liliopsida</taxon>
        <taxon>Poales</taxon>
        <taxon>Poaceae</taxon>
        <taxon>BOP clade</taxon>
        <taxon>Pooideae</taxon>
        <taxon>Triticodae</taxon>
        <taxon>Triticeae</taxon>
        <taxon>Triticinae</taxon>
        <taxon>Aegilops</taxon>
    </lineage>
</organism>